<reference evidence="8 9" key="1">
    <citation type="journal article" date="2017" name="Curr. Biol.">
        <title>Genome architecture and evolution of a unichromosomal asexual nematode.</title>
        <authorList>
            <person name="Fradin H."/>
            <person name="Zegar C."/>
            <person name="Gutwein M."/>
            <person name="Lucas J."/>
            <person name="Kovtun M."/>
            <person name="Corcoran D."/>
            <person name="Baugh L.R."/>
            <person name="Kiontke K."/>
            <person name="Gunsalus K."/>
            <person name="Fitch D.H."/>
            <person name="Piano F."/>
        </authorList>
    </citation>
    <scope>NUCLEOTIDE SEQUENCE [LARGE SCALE GENOMIC DNA]</scope>
    <source>
        <strain evidence="8">PF1309</strain>
    </source>
</reference>
<dbReference type="InterPro" id="IPR025258">
    <property type="entry name" value="RH_dom"/>
</dbReference>
<dbReference type="GO" id="GO:0008270">
    <property type="term" value="F:zinc ion binding"/>
    <property type="evidence" value="ECO:0007669"/>
    <property type="project" value="UniProtKB-KW"/>
</dbReference>
<evidence type="ECO:0000256" key="4">
    <source>
        <dbReference type="ARBA" id="ARBA00022833"/>
    </source>
</evidence>
<evidence type="ECO:0000256" key="5">
    <source>
        <dbReference type="ARBA" id="ARBA00029450"/>
    </source>
</evidence>
<dbReference type="STRING" id="2018661.A0A2A2LDF1"/>
<evidence type="ECO:0000256" key="3">
    <source>
        <dbReference type="ARBA" id="ARBA00022771"/>
    </source>
</evidence>
<protein>
    <recommendedName>
        <fullName evidence="7">Phorbol-ester/DAG-type domain-containing protein</fullName>
    </recommendedName>
</protein>
<evidence type="ECO:0000256" key="2">
    <source>
        <dbReference type="ARBA" id="ARBA00022737"/>
    </source>
</evidence>
<keyword evidence="1" id="KW-0479">Metal-binding</keyword>
<keyword evidence="3" id="KW-0863">Zinc-finger</keyword>
<dbReference type="PROSITE" id="PS50081">
    <property type="entry name" value="ZF_DAG_PE_2"/>
    <property type="match status" value="1"/>
</dbReference>
<sequence>MPIESAKSSVSDFDSSNADNSIEPIEKRSIVDEELERVFEQLRIDTKNQDANRLDMVNAAIQYIRDQLKSESLDEDIKRQYVDKLVALQLEKQKIEECTETGKVVVIEKGHEFALQRSRGRHNPYCEVCMHTIWRLVQSWRRCEVCGFRAHDKCCQSVSQICPGVVVSKPDFELVTDFPTESTLLDQDFKCAECYSDVGYGSSSEPRLCSYTGQLYCKNCHWNDSLPLPATLVHSLDGSRRAVCRSAKRLLSLIENRPLIDMSRASPILIKCHSDFKRVQKFRRNFLYMKCYFVSCRNARKLRILQYLNQHQHFVEGADLYSIKELRLLCDGTLIRDLEGIHTVFRKHIEKECEICKGNGFYCELCETQDKSNEIIFPFSDDVSLCPICLASFHTKCFEKHSMHCPRCERRKRRLELKTNLSNPFDPPAEKPQQQSSNRSSEIRGNYSNS</sequence>
<evidence type="ECO:0000313" key="8">
    <source>
        <dbReference type="EMBL" id="PAV84219.1"/>
    </source>
</evidence>
<evidence type="ECO:0000313" key="9">
    <source>
        <dbReference type="Proteomes" id="UP000218231"/>
    </source>
</evidence>
<keyword evidence="4" id="KW-0862">Zinc</keyword>
<gene>
    <name evidence="8" type="ORF">WR25_06134</name>
</gene>
<dbReference type="Pfam" id="PF13901">
    <property type="entry name" value="RH_dom"/>
    <property type="match status" value="1"/>
</dbReference>
<keyword evidence="9" id="KW-1185">Reference proteome</keyword>
<dbReference type="AlphaFoldDB" id="A0A2A2LDF1"/>
<comment type="caution">
    <text evidence="8">The sequence shown here is derived from an EMBL/GenBank/DDBJ whole genome shotgun (WGS) entry which is preliminary data.</text>
</comment>
<dbReference type="InterPro" id="IPR047983">
    <property type="entry name" value="DEF8_C1"/>
</dbReference>
<dbReference type="EMBL" id="LIAE01006881">
    <property type="protein sequence ID" value="PAV84219.1"/>
    <property type="molecule type" value="Genomic_DNA"/>
</dbReference>
<dbReference type="SMART" id="SM00109">
    <property type="entry name" value="C1"/>
    <property type="match status" value="2"/>
</dbReference>
<dbReference type="SUPFAM" id="SSF57889">
    <property type="entry name" value="Cysteine-rich domain"/>
    <property type="match status" value="1"/>
</dbReference>
<dbReference type="PANTHER" id="PTHR12326">
    <property type="entry name" value="PLECKSTRIN HOMOLOGY DOMAIN CONTAINING PROTEIN"/>
    <property type="match status" value="1"/>
</dbReference>
<name>A0A2A2LDF1_9BILA</name>
<feature type="domain" description="Phorbol-ester/DAG-type" evidence="7">
    <location>
        <begin position="110"/>
        <end position="162"/>
    </location>
</feature>
<organism evidence="8 9">
    <name type="scientific">Diploscapter pachys</name>
    <dbReference type="NCBI Taxonomy" id="2018661"/>
    <lineage>
        <taxon>Eukaryota</taxon>
        <taxon>Metazoa</taxon>
        <taxon>Ecdysozoa</taxon>
        <taxon>Nematoda</taxon>
        <taxon>Chromadorea</taxon>
        <taxon>Rhabditida</taxon>
        <taxon>Rhabditina</taxon>
        <taxon>Rhabditomorpha</taxon>
        <taxon>Rhabditoidea</taxon>
        <taxon>Rhabditidae</taxon>
        <taxon>Diploscapter</taxon>
    </lineage>
</organism>
<evidence type="ECO:0000259" key="7">
    <source>
        <dbReference type="PROSITE" id="PS50081"/>
    </source>
</evidence>
<dbReference type="InterPro" id="IPR046349">
    <property type="entry name" value="C1-like_sf"/>
</dbReference>
<accession>A0A2A2LDF1</accession>
<dbReference type="InterPro" id="IPR002219">
    <property type="entry name" value="PKC_DAG/PE"/>
</dbReference>
<dbReference type="Proteomes" id="UP000218231">
    <property type="component" value="Unassembled WGS sequence"/>
</dbReference>
<feature type="region of interest" description="Disordered" evidence="6">
    <location>
        <begin position="419"/>
        <end position="450"/>
    </location>
</feature>
<proteinExistence type="inferred from homology"/>
<feature type="region of interest" description="Disordered" evidence="6">
    <location>
        <begin position="1"/>
        <end position="26"/>
    </location>
</feature>
<dbReference type="SMART" id="SM01175">
    <property type="entry name" value="DUF4206"/>
    <property type="match status" value="1"/>
</dbReference>
<dbReference type="CDD" id="cd20819">
    <property type="entry name" value="C1_DEF8"/>
    <property type="match status" value="1"/>
</dbReference>
<evidence type="ECO:0000256" key="1">
    <source>
        <dbReference type="ARBA" id="ARBA00022723"/>
    </source>
</evidence>
<comment type="similarity">
    <text evidence="5">Belongs to the DEF8 family.</text>
</comment>
<dbReference type="OrthoDB" id="1918044at2759"/>
<evidence type="ECO:0000256" key="6">
    <source>
        <dbReference type="SAM" id="MobiDB-lite"/>
    </source>
</evidence>
<dbReference type="Pfam" id="PF00130">
    <property type="entry name" value="C1_1"/>
    <property type="match status" value="1"/>
</dbReference>
<feature type="compositionally biased region" description="Low complexity" evidence="6">
    <location>
        <begin position="1"/>
        <end position="21"/>
    </location>
</feature>
<dbReference type="InterPro" id="IPR051366">
    <property type="entry name" value="DEF8"/>
</dbReference>
<dbReference type="PANTHER" id="PTHR12326:SF3">
    <property type="entry name" value="DIFFERENTIALLY EXPRESSED IN FDCP 8 HOMOLOG"/>
    <property type="match status" value="1"/>
</dbReference>
<dbReference type="Gene3D" id="3.30.60.20">
    <property type="match status" value="1"/>
</dbReference>
<keyword evidence="2" id="KW-0677">Repeat</keyword>